<protein>
    <recommendedName>
        <fullName evidence="2">DOG1 domain-containing protein</fullName>
    </recommendedName>
</protein>
<evidence type="ECO:0000313" key="3">
    <source>
        <dbReference type="EMBL" id="CAD1828535.1"/>
    </source>
</evidence>
<dbReference type="EMBL" id="LR862147">
    <property type="protein sequence ID" value="CAD1828535.1"/>
    <property type="molecule type" value="Genomic_DNA"/>
</dbReference>
<reference evidence="3" key="1">
    <citation type="submission" date="2020-07" db="EMBL/GenBank/DDBJ databases">
        <authorList>
            <person name="Lin J."/>
        </authorList>
    </citation>
    <scope>NUCLEOTIDE SEQUENCE</scope>
</reference>
<evidence type="ECO:0000259" key="2">
    <source>
        <dbReference type="PROSITE" id="PS51806"/>
    </source>
</evidence>
<dbReference type="PROSITE" id="PS51806">
    <property type="entry name" value="DOG1"/>
    <property type="match status" value="1"/>
</dbReference>
<dbReference type="AlphaFoldDB" id="A0A6V7PCH3"/>
<feature type="domain" description="DOG1" evidence="2">
    <location>
        <begin position="35"/>
        <end position="292"/>
    </location>
</feature>
<dbReference type="InterPro" id="IPR051886">
    <property type="entry name" value="Seed_Dev/Stress_Resp_Reg"/>
</dbReference>
<evidence type="ECO:0000256" key="1">
    <source>
        <dbReference type="SAM" id="MobiDB-lite"/>
    </source>
</evidence>
<dbReference type="PANTHER" id="PTHR46354:SF4">
    <property type="entry name" value="PROTEIN DOG1-LIKE 3"/>
    <property type="match status" value="1"/>
</dbReference>
<dbReference type="GO" id="GO:0043565">
    <property type="term" value="F:sequence-specific DNA binding"/>
    <property type="evidence" value="ECO:0007669"/>
    <property type="project" value="InterPro"/>
</dbReference>
<dbReference type="GO" id="GO:0006351">
    <property type="term" value="P:DNA-templated transcription"/>
    <property type="evidence" value="ECO:0007669"/>
    <property type="project" value="InterPro"/>
</dbReference>
<dbReference type="InterPro" id="IPR025422">
    <property type="entry name" value="TGA_domain"/>
</dbReference>
<dbReference type="PANTHER" id="PTHR46354">
    <property type="entry name" value="DOG1 DOMAIN-CONTAINING PROTEIN"/>
    <property type="match status" value="1"/>
</dbReference>
<sequence>MALGHVRWYIQVVLRPSPCPFSPPPTPARTAAWARRATASAAASASPGSTRTGSPSRSATLRTSAPPPPPPPPGGRRRGGGWGGRRPLQNLVDRVVGHYEYYYRAKAASARRDVLPMFSPTWTSSTENLFTWVGGWRPSTAIQLLYSKSGLQLEARLSNVIRALPSPDLAGLSPAQLERVDRLHRRTVRREREIAEDEAAVQEAVAEARMLEIAQAMRESEGTEAAVGEMRGQMSGKEEGMERVLEMADELRVETIKGLVEILEPTQAVHFLIAAAELQLAVRQFGMQKDAEAAASVANGEREPHLTTVIRPAT</sequence>
<accession>A0A6V7PCH3</accession>
<name>A0A6V7PCH3_ANACO</name>
<organism evidence="3">
    <name type="scientific">Ananas comosus var. bracteatus</name>
    <name type="common">red pineapple</name>
    <dbReference type="NCBI Taxonomy" id="296719"/>
    <lineage>
        <taxon>Eukaryota</taxon>
        <taxon>Viridiplantae</taxon>
        <taxon>Streptophyta</taxon>
        <taxon>Embryophyta</taxon>
        <taxon>Tracheophyta</taxon>
        <taxon>Spermatophyta</taxon>
        <taxon>Magnoliopsida</taxon>
        <taxon>Liliopsida</taxon>
        <taxon>Poales</taxon>
        <taxon>Bromeliaceae</taxon>
        <taxon>Bromelioideae</taxon>
        <taxon>Ananas</taxon>
    </lineage>
</organism>
<feature type="region of interest" description="Disordered" evidence="1">
    <location>
        <begin position="19"/>
        <end position="87"/>
    </location>
</feature>
<gene>
    <name evidence="3" type="ORF">CB5_LOCUS11746</name>
</gene>
<proteinExistence type="predicted"/>
<dbReference type="Pfam" id="PF14144">
    <property type="entry name" value="DOG1"/>
    <property type="match status" value="1"/>
</dbReference>
<feature type="compositionally biased region" description="Pro residues" evidence="1">
    <location>
        <begin position="65"/>
        <end position="74"/>
    </location>
</feature>
<feature type="compositionally biased region" description="Low complexity" evidence="1">
    <location>
        <begin position="28"/>
        <end position="60"/>
    </location>
</feature>